<proteinExistence type="inferred from homology"/>
<comment type="caution">
    <text evidence="7">The sequence shown here is derived from an EMBL/GenBank/DDBJ whole genome shotgun (WGS) entry which is preliminary data.</text>
</comment>
<dbReference type="RefSeq" id="WP_260046334.1">
    <property type="nucleotide sequence ID" value="NZ_JANZXA010000007.1"/>
</dbReference>
<dbReference type="InterPro" id="IPR016162">
    <property type="entry name" value="Ald_DH_N"/>
</dbReference>
<accession>A0ABT2I654</accession>
<organism evidence="7 8">
    <name type="scientific">Novosphingobium mangrovi</name>
    <name type="common">ex Huang et al. 2023</name>
    <dbReference type="NCBI Taxonomy" id="2976432"/>
    <lineage>
        <taxon>Bacteria</taxon>
        <taxon>Pseudomonadati</taxon>
        <taxon>Pseudomonadota</taxon>
        <taxon>Alphaproteobacteria</taxon>
        <taxon>Sphingomonadales</taxon>
        <taxon>Sphingomonadaceae</taxon>
        <taxon>Novosphingobium</taxon>
    </lineage>
</organism>
<dbReference type="InterPro" id="IPR029510">
    <property type="entry name" value="Ald_DH_CS_GLU"/>
</dbReference>
<protein>
    <submittedName>
        <fullName evidence="7">Succinylglutamate-semialdehyde dehydrogenase</fullName>
        <ecNumber evidence="7">1.2.1.71</ecNumber>
    </submittedName>
</protein>
<feature type="active site" evidence="4">
    <location>
        <position position="228"/>
    </location>
</feature>
<dbReference type="InterPro" id="IPR016163">
    <property type="entry name" value="Ald_DH_C"/>
</dbReference>
<dbReference type="NCBIfam" id="TIGR03240">
    <property type="entry name" value="arg_catab_astD"/>
    <property type="match status" value="1"/>
</dbReference>
<name>A0ABT2I654_9SPHN</name>
<dbReference type="Proteomes" id="UP001165583">
    <property type="component" value="Unassembled WGS sequence"/>
</dbReference>
<dbReference type="Pfam" id="PF00171">
    <property type="entry name" value="Aldedh"/>
    <property type="match status" value="1"/>
</dbReference>
<gene>
    <name evidence="7" type="primary">astD</name>
    <name evidence="7" type="ORF">NZK81_12060</name>
</gene>
<comment type="similarity">
    <text evidence="5">Belongs to the aldehyde dehydrogenase family.</text>
</comment>
<evidence type="ECO:0000256" key="4">
    <source>
        <dbReference type="PROSITE-ProRule" id="PRU10007"/>
    </source>
</evidence>
<dbReference type="Gene3D" id="3.40.309.10">
    <property type="entry name" value="Aldehyde Dehydrogenase, Chain A, domain 2"/>
    <property type="match status" value="1"/>
</dbReference>
<evidence type="ECO:0000256" key="2">
    <source>
        <dbReference type="ARBA" id="ARBA00023002"/>
    </source>
</evidence>
<evidence type="ECO:0000259" key="6">
    <source>
        <dbReference type="Pfam" id="PF00171"/>
    </source>
</evidence>
<dbReference type="CDD" id="cd07095">
    <property type="entry name" value="ALDH_SGSD_AstD"/>
    <property type="match status" value="1"/>
</dbReference>
<keyword evidence="2 5" id="KW-0560">Oxidoreductase</keyword>
<dbReference type="InterPro" id="IPR015590">
    <property type="entry name" value="Aldehyde_DH_dom"/>
</dbReference>
<dbReference type="EC" id="1.2.1.71" evidence="7"/>
<evidence type="ECO:0000256" key="5">
    <source>
        <dbReference type="RuleBase" id="RU003345"/>
    </source>
</evidence>
<feature type="domain" description="Aldehyde dehydrogenase" evidence="6">
    <location>
        <begin position="3"/>
        <end position="444"/>
    </location>
</feature>
<dbReference type="InterPro" id="IPR016160">
    <property type="entry name" value="Ald_DH_CS_CYS"/>
</dbReference>
<dbReference type="EMBL" id="JANZXA010000007">
    <property type="protein sequence ID" value="MCT2400290.1"/>
    <property type="molecule type" value="Genomic_DNA"/>
</dbReference>
<sequence length="471" mass="49149">MKLQSFDPASGDLVWEGEIDGAGAVSAALHRARKAFPGWAALPVEARVEAVQRYKALLEARKETMAEVISRETGKPLWESRAEIGSMIGKVGISITAQAERAGEKRSDMPFGQAVLRHRPHGVMAVLGPFNFPGHLPNGHIVPALLAGNTVVFKPSEMTPATGAAMAEAWAEAGLPEGVFQIVQGGRETGEVLVAGQIDGLLFTGSAAAGAHFRRIFADRPDVILALELGGNNPLVAWDGDVEEAASVVIQSAFVTTGQRCSCARRLIVPDNDFGTALLEAVDALAGKLTIGAWDETPEPYIGPLISEAAATSAKARVEGLGAHGAKVIRPFTGIEGRSGAFVTPAILDVTGVGVPDEEIFAPVLQVRRVGDFDAALAAANHTRFGLSAGLISADDALWERFIHECRAGVVNRNRPTTGAAGSMPFGGLGDSGNHRPSAYYAADYCAYPVASFEAASADGNSGALAGKLRA</sequence>
<dbReference type="Gene3D" id="3.40.605.10">
    <property type="entry name" value="Aldehyde Dehydrogenase, Chain A, domain 1"/>
    <property type="match status" value="1"/>
</dbReference>
<evidence type="ECO:0000256" key="3">
    <source>
        <dbReference type="ARBA" id="ARBA00023027"/>
    </source>
</evidence>
<dbReference type="GO" id="GO:0043824">
    <property type="term" value="F:succinylglutamate-semialdehyde dehydrogenase activity"/>
    <property type="evidence" value="ECO:0007669"/>
    <property type="project" value="UniProtKB-EC"/>
</dbReference>
<dbReference type="NCBIfam" id="NF006992">
    <property type="entry name" value="PRK09457.1"/>
    <property type="match status" value="1"/>
</dbReference>
<dbReference type="InterPro" id="IPR016161">
    <property type="entry name" value="Ald_DH/histidinol_DH"/>
</dbReference>
<keyword evidence="3" id="KW-0520">NAD</keyword>
<dbReference type="InterPro" id="IPR017649">
    <property type="entry name" value="SuccinylGlu_semiald_DH_AstD"/>
</dbReference>
<reference evidence="7" key="1">
    <citation type="submission" date="2022-09" db="EMBL/GenBank/DDBJ databases">
        <title>Novosphingobium sp. Nov., a polycyclic aromatic hydrocarbon-degrading bacterium isolated form mangrove sediments in HongKong.</title>
        <authorList>
            <person name="Hu Z."/>
        </authorList>
    </citation>
    <scope>NUCLEOTIDE SEQUENCE</scope>
    <source>
        <strain evidence="7">HK4-1</strain>
    </source>
</reference>
<evidence type="ECO:0000256" key="1">
    <source>
        <dbReference type="ARBA" id="ARBA00022503"/>
    </source>
</evidence>
<dbReference type="PROSITE" id="PS00070">
    <property type="entry name" value="ALDEHYDE_DEHYDR_CYS"/>
    <property type="match status" value="1"/>
</dbReference>
<dbReference type="PROSITE" id="PS00687">
    <property type="entry name" value="ALDEHYDE_DEHYDR_GLU"/>
    <property type="match status" value="1"/>
</dbReference>
<keyword evidence="8" id="KW-1185">Reference proteome</keyword>
<evidence type="ECO:0000313" key="7">
    <source>
        <dbReference type="EMBL" id="MCT2400290.1"/>
    </source>
</evidence>
<keyword evidence="1" id="KW-0056">Arginine metabolism</keyword>
<dbReference type="SUPFAM" id="SSF53720">
    <property type="entry name" value="ALDH-like"/>
    <property type="match status" value="1"/>
</dbReference>
<evidence type="ECO:0000313" key="8">
    <source>
        <dbReference type="Proteomes" id="UP001165583"/>
    </source>
</evidence>
<dbReference type="PANTHER" id="PTHR11699">
    <property type="entry name" value="ALDEHYDE DEHYDROGENASE-RELATED"/>
    <property type="match status" value="1"/>
</dbReference>